<accession>A0ABU6JXY6</accession>
<evidence type="ECO:0000313" key="3">
    <source>
        <dbReference type="EMBL" id="MEC5384323.1"/>
    </source>
</evidence>
<dbReference type="RefSeq" id="WP_327597303.1">
    <property type="nucleotide sequence ID" value="NZ_JAYXHS010000001.1"/>
</dbReference>
<reference evidence="3 4" key="1">
    <citation type="submission" date="2024-01" db="EMBL/GenBank/DDBJ databases">
        <title>Uliginosibacterium soil sp. nov.</title>
        <authorList>
            <person name="Lv Y."/>
        </authorList>
    </citation>
    <scope>NUCLEOTIDE SEQUENCE [LARGE SCALE GENOMIC DNA]</scope>
    <source>
        <strain evidence="3 4">H3</strain>
    </source>
</reference>
<evidence type="ECO:0000256" key="1">
    <source>
        <dbReference type="ARBA" id="ARBA00022737"/>
    </source>
</evidence>
<dbReference type="SMART" id="SM00028">
    <property type="entry name" value="TPR"/>
    <property type="match status" value="3"/>
</dbReference>
<dbReference type="InterPro" id="IPR011990">
    <property type="entry name" value="TPR-like_helical_dom_sf"/>
</dbReference>
<keyword evidence="1" id="KW-0677">Repeat</keyword>
<dbReference type="Proteomes" id="UP001331561">
    <property type="component" value="Unassembled WGS sequence"/>
</dbReference>
<sequence>MRDPNHAAYLKGNKLFKQGRFVDAGAQFQLAIEEWPQDWQAMWALGNCFTELKKPRKAEEQFKAALQLAAVEELPNLLFNLGNALFDQGKYDAAIAEYRRVPKGHHIARSAANNIALAEKRMTGEP</sequence>
<dbReference type="Pfam" id="PF13432">
    <property type="entry name" value="TPR_16"/>
    <property type="match status" value="1"/>
</dbReference>
<organism evidence="3 4">
    <name type="scientific">Uliginosibacterium silvisoli</name>
    <dbReference type="NCBI Taxonomy" id="3114758"/>
    <lineage>
        <taxon>Bacteria</taxon>
        <taxon>Pseudomonadati</taxon>
        <taxon>Pseudomonadota</taxon>
        <taxon>Betaproteobacteria</taxon>
        <taxon>Rhodocyclales</taxon>
        <taxon>Zoogloeaceae</taxon>
        <taxon>Uliginosibacterium</taxon>
    </lineage>
</organism>
<name>A0ABU6JXY6_9RHOO</name>
<protein>
    <submittedName>
        <fullName evidence="3">Tetratricopeptide repeat protein</fullName>
    </submittedName>
</protein>
<keyword evidence="4" id="KW-1185">Reference proteome</keyword>
<keyword evidence="2" id="KW-0802">TPR repeat</keyword>
<dbReference type="EMBL" id="JAYXHS010000001">
    <property type="protein sequence ID" value="MEC5384323.1"/>
    <property type="molecule type" value="Genomic_DNA"/>
</dbReference>
<dbReference type="Pfam" id="PF07719">
    <property type="entry name" value="TPR_2"/>
    <property type="match status" value="1"/>
</dbReference>
<gene>
    <name evidence="3" type="ORF">VVD49_01240</name>
</gene>
<dbReference type="InterPro" id="IPR013105">
    <property type="entry name" value="TPR_2"/>
</dbReference>
<evidence type="ECO:0000313" key="4">
    <source>
        <dbReference type="Proteomes" id="UP001331561"/>
    </source>
</evidence>
<dbReference type="Gene3D" id="1.25.40.10">
    <property type="entry name" value="Tetratricopeptide repeat domain"/>
    <property type="match status" value="1"/>
</dbReference>
<proteinExistence type="predicted"/>
<comment type="caution">
    <text evidence="3">The sequence shown here is derived from an EMBL/GenBank/DDBJ whole genome shotgun (WGS) entry which is preliminary data.</text>
</comment>
<dbReference type="SUPFAM" id="SSF48452">
    <property type="entry name" value="TPR-like"/>
    <property type="match status" value="1"/>
</dbReference>
<dbReference type="InterPro" id="IPR019734">
    <property type="entry name" value="TPR_rpt"/>
</dbReference>
<evidence type="ECO:0000256" key="2">
    <source>
        <dbReference type="ARBA" id="ARBA00022803"/>
    </source>
</evidence>